<feature type="compositionally biased region" description="Basic residues" evidence="5">
    <location>
        <begin position="14"/>
        <end position="27"/>
    </location>
</feature>
<protein>
    <submittedName>
        <fullName evidence="6">DDRGK domain-containing protein</fullName>
    </submittedName>
</protein>
<evidence type="ECO:0000256" key="3">
    <source>
        <dbReference type="ARBA" id="ARBA00022989"/>
    </source>
</evidence>
<name>A0ABQ7GPV1_DUNSA</name>
<comment type="caution">
    <text evidence="6">The sequence shown here is derived from an EMBL/GenBank/DDBJ whole genome shotgun (WGS) entry which is preliminary data.</text>
</comment>
<dbReference type="InterPro" id="IPR036388">
    <property type="entry name" value="WH-like_DNA-bd_sf"/>
</dbReference>
<evidence type="ECO:0000313" key="6">
    <source>
        <dbReference type="EMBL" id="KAF5836645.1"/>
    </source>
</evidence>
<feature type="compositionally biased region" description="Basic residues" evidence="5">
    <location>
        <begin position="35"/>
        <end position="55"/>
    </location>
</feature>
<dbReference type="Gene3D" id="1.10.10.10">
    <property type="entry name" value="Winged helix-like DNA-binding domain superfamily/Winged helix DNA-binding domain"/>
    <property type="match status" value="1"/>
</dbReference>
<dbReference type="Pfam" id="PF09756">
    <property type="entry name" value="DDRGK"/>
    <property type="match status" value="1"/>
</dbReference>
<dbReference type="InterPro" id="IPR050899">
    <property type="entry name" value="DDRGK_domain-containing"/>
</dbReference>
<comment type="subcellular location">
    <subcellularLocation>
        <location evidence="1">Membrane</location>
        <topology evidence="1">Single-pass membrane protein</topology>
    </subcellularLocation>
</comment>
<dbReference type="InterPro" id="IPR019153">
    <property type="entry name" value="DDRGK_dom-contain"/>
</dbReference>
<evidence type="ECO:0000313" key="7">
    <source>
        <dbReference type="Proteomes" id="UP000815325"/>
    </source>
</evidence>
<dbReference type="PANTHER" id="PTHR48176">
    <property type="entry name" value="DDRGK DOMAIN-CONTAINING PROTEIN 1"/>
    <property type="match status" value="1"/>
</dbReference>
<dbReference type="PANTHER" id="PTHR48176:SF1">
    <property type="entry name" value="DDRGK DOMAIN-CONTAINING PROTEIN 1"/>
    <property type="match status" value="1"/>
</dbReference>
<evidence type="ECO:0000256" key="5">
    <source>
        <dbReference type="SAM" id="MobiDB-lite"/>
    </source>
</evidence>
<sequence length="249" mass="28158">MILGTRCAQTGDRRTKKHRAREARRKAREAERVALKAHKHTSRKQTHKQKHKHERRPGIATPKSTVSGKRSARRAGDHRTKKHRAREARREAREAERAAREARGQRVNLYEERRRQRDEAREAQEAAQEEAIAQEAAARAAREDEEASKWMSLISVDQEGTDVIDRIHGLEAMGRLTGVMDERGKYIYITLGEMHAVARHLIKKGRVTISELAAQSSSLIDLEPRTVGTEGAGKRPMLDFDALAAEDGS</sequence>
<feature type="compositionally biased region" description="Low complexity" evidence="5">
    <location>
        <begin position="125"/>
        <end position="139"/>
    </location>
</feature>
<dbReference type="SUPFAM" id="SSF46785">
    <property type="entry name" value="Winged helix' DNA-binding domain"/>
    <property type="match status" value="1"/>
</dbReference>
<evidence type="ECO:0000256" key="2">
    <source>
        <dbReference type="ARBA" id="ARBA00022692"/>
    </source>
</evidence>
<proteinExistence type="predicted"/>
<keyword evidence="4" id="KW-0472">Membrane</keyword>
<evidence type="ECO:0000256" key="1">
    <source>
        <dbReference type="ARBA" id="ARBA00004167"/>
    </source>
</evidence>
<dbReference type="Proteomes" id="UP000815325">
    <property type="component" value="Unassembled WGS sequence"/>
</dbReference>
<dbReference type="EMBL" id="MU069650">
    <property type="protein sequence ID" value="KAF5836645.1"/>
    <property type="molecule type" value="Genomic_DNA"/>
</dbReference>
<keyword evidence="3" id="KW-1133">Transmembrane helix</keyword>
<organism evidence="6 7">
    <name type="scientific">Dunaliella salina</name>
    <name type="common">Green alga</name>
    <name type="synonym">Protococcus salinus</name>
    <dbReference type="NCBI Taxonomy" id="3046"/>
    <lineage>
        <taxon>Eukaryota</taxon>
        <taxon>Viridiplantae</taxon>
        <taxon>Chlorophyta</taxon>
        <taxon>core chlorophytes</taxon>
        <taxon>Chlorophyceae</taxon>
        <taxon>CS clade</taxon>
        <taxon>Chlamydomonadales</taxon>
        <taxon>Dunaliellaceae</taxon>
        <taxon>Dunaliella</taxon>
    </lineage>
</organism>
<dbReference type="SMART" id="SM01128">
    <property type="entry name" value="DDRGK"/>
    <property type="match status" value="1"/>
</dbReference>
<gene>
    <name evidence="6" type="ORF">DUNSADRAFT_5639</name>
</gene>
<keyword evidence="2" id="KW-0812">Transmembrane</keyword>
<accession>A0ABQ7GPV1</accession>
<feature type="region of interest" description="Disordered" evidence="5">
    <location>
        <begin position="1"/>
        <end position="144"/>
    </location>
</feature>
<keyword evidence="7" id="KW-1185">Reference proteome</keyword>
<reference evidence="6" key="1">
    <citation type="submission" date="2017-08" db="EMBL/GenBank/DDBJ databases">
        <authorList>
            <person name="Polle J.E."/>
            <person name="Barry K."/>
            <person name="Cushman J."/>
            <person name="Schmutz J."/>
            <person name="Tran D."/>
            <person name="Hathwaick L.T."/>
            <person name="Yim W.C."/>
            <person name="Jenkins J."/>
            <person name="Mckie-Krisberg Z.M."/>
            <person name="Prochnik S."/>
            <person name="Lindquist E."/>
            <person name="Dockter R.B."/>
            <person name="Adam C."/>
            <person name="Molina H."/>
            <person name="Bunkerborg J."/>
            <person name="Jin E."/>
            <person name="Buchheim M."/>
            <person name="Magnuson J."/>
        </authorList>
    </citation>
    <scope>NUCLEOTIDE SEQUENCE</scope>
    <source>
        <strain evidence="6">CCAP 19/18</strain>
    </source>
</reference>
<dbReference type="InterPro" id="IPR036390">
    <property type="entry name" value="WH_DNA-bd_sf"/>
</dbReference>
<feature type="compositionally biased region" description="Basic and acidic residues" evidence="5">
    <location>
        <begin position="88"/>
        <end position="124"/>
    </location>
</feature>
<evidence type="ECO:0000256" key="4">
    <source>
        <dbReference type="ARBA" id="ARBA00023136"/>
    </source>
</evidence>